<evidence type="ECO:0000313" key="1">
    <source>
        <dbReference type="EMBL" id="KAF9504812.1"/>
    </source>
</evidence>
<dbReference type="EMBL" id="MU129193">
    <property type="protein sequence ID" value="KAF9504812.1"/>
    <property type="molecule type" value="Genomic_DNA"/>
</dbReference>
<sequence>MAWIPIVPITSGSSNISSWPDINDEINFFVQSWNNHPLQIQGQRTRSPIDLFGFDMAACGIRGNMLDEEDLQRVHMDSLAQEDLETYGVDWEALRDPIVSGAHLQNNPLVEGTTSWIGRVGPPDNLNEVRVDSPETGLQQTDVEQLYQFILPLLGFSDIDSMSSQWAQSLAYVLTINPTFS</sequence>
<dbReference type="Proteomes" id="UP000886523">
    <property type="component" value="Unassembled WGS sequence"/>
</dbReference>
<organism evidence="1 2">
    <name type="scientific">Hydnum rufescens UP504</name>
    <dbReference type="NCBI Taxonomy" id="1448309"/>
    <lineage>
        <taxon>Eukaryota</taxon>
        <taxon>Fungi</taxon>
        <taxon>Dikarya</taxon>
        <taxon>Basidiomycota</taxon>
        <taxon>Agaricomycotina</taxon>
        <taxon>Agaricomycetes</taxon>
        <taxon>Cantharellales</taxon>
        <taxon>Hydnaceae</taxon>
        <taxon>Hydnum</taxon>
    </lineage>
</organism>
<comment type="caution">
    <text evidence="1">The sequence shown here is derived from an EMBL/GenBank/DDBJ whole genome shotgun (WGS) entry which is preliminary data.</text>
</comment>
<protein>
    <submittedName>
        <fullName evidence="1">Uncharacterized protein</fullName>
    </submittedName>
</protein>
<dbReference type="OrthoDB" id="3252187at2759"/>
<keyword evidence="2" id="KW-1185">Reference proteome</keyword>
<proteinExistence type="predicted"/>
<gene>
    <name evidence="1" type="ORF">BS47DRAFT_1401003</name>
</gene>
<dbReference type="AlphaFoldDB" id="A0A9P6AFT2"/>
<name>A0A9P6AFT2_9AGAM</name>
<reference evidence="1" key="1">
    <citation type="journal article" date="2020" name="Nat. Commun.">
        <title>Large-scale genome sequencing of mycorrhizal fungi provides insights into the early evolution of symbiotic traits.</title>
        <authorList>
            <person name="Miyauchi S."/>
            <person name="Kiss E."/>
            <person name="Kuo A."/>
            <person name="Drula E."/>
            <person name="Kohler A."/>
            <person name="Sanchez-Garcia M."/>
            <person name="Morin E."/>
            <person name="Andreopoulos B."/>
            <person name="Barry K.W."/>
            <person name="Bonito G."/>
            <person name="Buee M."/>
            <person name="Carver A."/>
            <person name="Chen C."/>
            <person name="Cichocki N."/>
            <person name="Clum A."/>
            <person name="Culley D."/>
            <person name="Crous P.W."/>
            <person name="Fauchery L."/>
            <person name="Girlanda M."/>
            <person name="Hayes R.D."/>
            <person name="Keri Z."/>
            <person name="LaButti K."/>
            <person name="Lipzen A."/>
            <person name="Lombard V."/>
            <person name="Magnuson J."/>
            <person name="Maillard F."/>
            <person name="Murat C."/>
            <person name="Nolan M."/>
            <person name="Ohm R.A."/>
            <person name="Pangilinan J."/>
            <person name="Pereira M.F."/>
            <person name="Perotto S."/>
            <person name="Peter M."/>
            <person name="Pfister S."/>
            <person name="Riley R."/>
            <person name="Sitrit Y."/>
            <person name="Stielow J.B."/>
            <person name="Szollosi G."/>
            <person name="Zifcakova L."/>
            <person name="Stursova M."/>
            <person name="Spatafora J.W."/>
            <person name="Tedersoo L."/>
            <person name="Vaario L.M."/>
            <person name="Yamada A."/>
            <person name="Yan M."/>
            <person name="Wang P."/>
            <person name="Xu J."/>
            <person name="Bruns T."/>
            <person name="Baldrian P."/>
            <person name="Vilgalys R."/>
            <person name="Dunand C."/>
            <person name="Henrissat B."/>
            <person name="Grigoriev I.V."/>
            <person name="Hibbett D."/>
            <person name="Nagy L.G."/>
            <person name="Martin F.M."/>
        </authorList>
    </citation>
    <scope>NUCLEOTIDE SEQUENCE</scope>
    <source>
        <strain evidence="1">UP504</strain>
    </source>
</reference>
<accession>A0A9P6AFT2</accession>
<evidence type="ECO:0000313" key="2">
    <source>
        <dbReference type="Proteomes" id="UP000886523"/>
    </source>
</evidence>